<keyword evidence="3" id="KW-1185">Reference proteome</keyword>
<evidence type="ECO:0000313" key="2">
    <source>
        <dbReference type="EMBL" id="KAF9681287.1"/>
    </source>
</evidence>
<feature type="transmembrane region" description="Helical" evidence="1">
    <location>
        <begin position="15"/>
        <end position="33"/>
    </location>
</feature>
<name>A0A835K004_9ROSI</name>
<comment type="caution">
    <text evidence="2">The sequence shown here is derived from an EMBL/GenBank/DDBJ whole genome shotgun (WGS) entry which is preliminary data.</text>
</comment>
<dbReference type="AlphaFoldDB" id="A0A835K004"/>
<keyword evidence="1" id="KW-0812">Transmembrane</keyword>
<dbReference type="Proteomes" id="UP000657918">
    <property type="component" value="Unassembled WGS sequence"/>
</dbReference>
<accession>A0A835K004</accession>
<proteinExistence type="predicted"/>
<evidence type="ECO:0000313" key="3">
    <source>
        <dbReference type="Proteomes" id="UP000657918"/>
    </source>
</evidence>
<organism evidence="2 3">
    <name type="scientific">Salix dunnii</name>
    <dbReference type="NCBI Taxonomy" id="1413687"/>
    <lineage>
        <taxon>Eukaryota</taxon>
        <taxon>Viridiplantae</taxon>
        <taxon>Streptophyta</taxon>
        <taxon>Embryophyta</taxon>
        <taxon>Tracheophyta</taxon>
        <taxon>Spermatophyta</taxon>
        <taxon>Magnoliopsida</taxon>
        <taxon>eudicotyledons</taxon>
        <taxon>Gunneridae</taxon>
        <taxon>Pentapetalae</taxon>
        <taxon>rosids</taxon>
        <taxon>fabids</taxon>
        <taxon>Malpighiales</taxon>
        <taxon>Salicaceae</taxon>
        <taxon>Saliceae</taxon>
        <taxon>Salix</taxon>
    </lineage>
</organism>
<dbReference type="EMBL" id="JADGMS010000006">
    <property type="protein sequence ID" value="KAF9681287.1"/>
    <property type="molecule type" value="Genomic_DNA"/>
</dbReference>
<evidence type="ECO:0000256" key="1">
    <source>
        <dbReference type="SAM" id="Phobius"/>
    </source>
</evidence>
<evidence type="ECO:0008006" key="4">
    <source>
        <dbReference type="Google" id="ProtNLM"/>
    </source>
</evidence>
<protein>
    <recommendedName>
        <fullName evidence="4">Transmembrane protein</fullName>
    </recommendedName>
</protein>
<reference evidence="2 3" key="1">
    <citation type="submission" date="2020-10" db="EMBL/GenBank/DDBJ databases">
        <title>Plant Genome Project.</title>
        <authorList>
            <person name="Zhang R.-G."/>
        </authorList>
    </citation>
    <scope>NUCLEOTIDE SEQUENCE [LARGE SCALE GENOMIC DNA]</scope>
    <source>
        <strain evidence="2">FAFU-HL-1</strain>
        <tissue evidence="2">Leaf</tissue>
    </source>
</reference>
<keyword evidence="1" id="KW-1133">Transmembrane helix</keyword>
<sequence>MVTILKKPLFLMSKSTLLLILILVAIVTLVIVARRPKFRASSMNFPQSNRLVQPSGPNPCSYVPGSGHCKPPKRCTRSLLVTGMEIF</sequence>
<keyword evidence="1" id="KW-0472">Membrane</keyword>
<gene>
    <name evidence="2" type="ORF">SADUNF_Sadunf06G0210000</name>
</gene>